<sequence>MTESEPRASFEQGRSAAVSAQGGAAAAVSEKAAHQRILLVTGGILLALVVAVALLRLQHITAFPQGIQSDEGPDGVYALQVLDGEHAVFFPEAASGREWMGVYTIALTTSVLGRTLLAFRLPTALAGAGTVFVVFWLGRLLFGREETGEETPWRGILIGGVGAGLLAVSLGQTIIGRASLRANYLPLFLGLCFALLWWGWSRTAQERSWRLIALAGVCAGLLPYTYIPSRFTPFLFLFFGLSFLWPLRDVTRERLKAELPRAAIFAGAAGLVAAPILIYFALHPEHFFIRSREVWVLNESQGTALGAFLYNVWEHLLAFGFHGDLRERYNFAGRPMLNPWEAFFFWLGVGMALWRWQRQPAYRLLLLWLAVLLVPAMLARDVGLGPNTLRMIGAAPAVYLLIGAGIWEMYRLLTDRWGRTRIFGEDWTRVSIALGVVVCVVVLLQGINTYRTYFQEWAVTSEFYLAYHGEWADAAQVLNAQPATENMIYLLPYRFDEHYGFEYLYHGDAPARVVRAVRPDLARKVESLLMEMGEVSAVKVLDWNEEFVWAGQGDENLIALLGKFGRYAGSEEFTNFRLHTYTDLELDRSWTFYETLEPLTVQYDGGIDLVGLALGQGEEQMPSQQILELEKDRSLWVALQWQTTPGLETDYAVSLRLYDSEGAQSYQDDHVLGNSTFARTRHWIVGEPVDTLFHLDFGADLRPGNYELRLIVYGTETNVPTVEIGVWEPETVLARVRLEDGG</sequence>
<dbReference type="PANTHER" id="PTHR33908">
    <property type="entry name" value="MANNOSYLTRANSFERASE YKCB-RELATED"/>
    <property type="match status" value="1"/>
</dbReference>
<dbReference type="GO" id="GO:0005886">
    <property type="term" value="C:plasma membrane"/>
    <property type="evidence" value="ECO:0007669"/>
    <property type="project" value="UniProtKB-SubCell"/>
</dbReference>
<evidence type="ECO:0000256" key="7">
    <source>
        <dbReference type="ARBA" id="ARBA00023136"/>
    </source>
</evidence>
<feature type="transmembrane region" description="Helical" evidence="8">
    <location>
        <begin position="262"/>
        <end position="282"/>
    </location>
</feature>
<keyword evidence="4 9" id="KW-0808">Transferase</keyword>
<gene>
    <name evidence="9" type="ORF">F4Y42_17485</name>
</gene>
<dbReference type="AlphaFoldDB" id="A0A6B0YX76"/>
<dbReference type="EMBL" id="VXRG01000141">
    <property type="protein sequence ID" value="MXY95237.1"/>
    <property type="molecule type" value="Genomic_DNA"/>
</dbReference>
<keyword evidence="5 8" id="KW-0812">Transmembrane</keyword>
<evidence type="ECO:0000256" key="8">
    <source>
        <dbReference type="SAM" id="Phobius"/>
    </source>
</evidence>
<name>A0A6B0YX76_9CHLR</name>
<feature type="transmembrane region" description="Helical" evidence="8">
    <location>
        <begin position="123"/>
        <end position="142"/>
    </location>
</feature>
<evidence type="ECO:0000256" key="1">
    <source>
        <dbReference type="ARBA" id="ARBA00004651"/>
    </source>
</evidence>
<keyword evidence="7 8" id="KW-0472">Membrane</keyword>
<evidence type="ECO:0000256" key="3">
    <source>
        <dbReference type="ARBA" id="ARBA00022676"/>
    </source>
</evidence>
<feature type="transmembrane region" description="Helical" evidence="8">
    <location>
        <begin position="361"/>
        <end position="379"/>
    </location>
</feature>
<evidence type="ECO:0000256" key="4">
    <source>
        <dbReference type="ARBA" id="ARBA00022679"/>
    </source>
</evidence>
<accession>A0A6B0YX76</accession>
<dbReference type="GO" id="GO:0010041">
    <property type="term" value="P:response to iron(III) ion"/>
    <property type="evidence" value="ECO:0007669"/>
    <property type="project" value="TreeGrafter"/>
</dbReference>
<evidence type="ECO:0000256" key="6">
    <source>
        <dbReference type="ARBA" id="ARBA00022989"/>
    </source>
</evidence>
<keyword evidence="3" id="KW-0328">Glycosyltransferase</keyword>
<comment type="subcellular location">
    <subcellularLocation>
        <location evidence="1">Cell membrane</location>
        <topology evidence="1">Multi-pass membrane protein</topology>
    </subcellularLocation>
</comment>
<keyword evidence="2" id="KW-1003">Cell membrane</keyword>
<reference evidence="9" key="1">
    <citation type="submission" date="2019-09" db="EMBL/GenBank/DDBJ databases">
        <title>Characterisation of the sponge microbiome using genome-centric metagenomics.</title>
        <authorList>
            <person name="Engelberts J.P."/>
            <person name="Robbins S.J."/>
            <person name="De Goeij J.M."/>
            <person name="Aranda M."/>
            <person name="Bell S.C."/>
            <person name="Webster N.S."/>
        </authorList>
    </citation>
    <scope>NUCLEOTIDE SEQUENCE</scope>
    <source>
        <strain evidence="9">SB0664_bin_27</strain>
    </source>
</reference>
<protein>
    <submittedName>
        <fullName evidence="9">Glycosyltransferase family 39 protein</fullName>
    </submittedName>
</protein>
<evidence type="ECO:0000256" key="5">
    <source>
        <dbReference type="ARBA" id="ARBA00022692"/>
    </source>
</evidence>
<organism evidence="9">
    <name type="scientific">Caldilineaceae bacterium SB0664_bin_27</name>
    <dbReference type="NCBI Taxonomy" id="2605260"/>
    <lineage>
        <taxon>Bacteria</taxon>
        <taxon>Bacillati</taxon>
        <taxon>Chloroflexota</taxon>
        <taxon>Caldilineae</taxon>
        <taxon>Caldilineales</taxon>
        <taxon>Caldilineaceae</taxon>
    </lineage>
</organism>
<feature type="transmembrane region" description="Helical" evidence="8">
    <location>
        <begin position="337"/>
        <end position="354"/>
    </location>
</feature>
<feature type="transmembrane region" description="Helical" evidence="8">
    <location>
        <begin position="430"/>
        <end position="447"/>
    </location>
</feature>
<feature type="transmembrane region" description="Helical" evidence="8">
    <location>
        <begin position="211"/>
        <end position="227"/>
    </location>
</feature>
<comment type="caution">
    <text evidence="9">The sequence shown here is derived from an EMBL/GenBank/DDBJ whole genome shotgun (WGS) entry which is preliminary data.</text>
</comment>
<evidence type="ECO:0000256" key="2">
    <source>
        <dbReference type="ARBA" id="ARBA00022475"/>
    </source>
</evidence>
<dbReference type="GO" id="GO:0009103">
    <property type="term" value="P:lipopolysaccharide biosynthetic process"/>
    <property type="evidence" value="ECO:0007669"/>
    <property type="project" value="UniProtKB-ARBA"/>
</dbReference>
<dbReference type="GO" id="GO:0016763">
    <property type="term" value="F:pentosyltransferase activity"/>
    <property type="evidence" value="ECO:0007669"/>
    <property type="project" value="TreeGrafter"/>
</dbReference>
<feature type="transmembrane region" description="Helical" evidence="8">
    <location>
        <begin position="391"/>
        <end position="410"/>
    </location>
</feature>
<dbReference type="InterPro" id="IPR050297">
    <property type="entry name" value="LipidA_mod_glycosyltrf_83"/>
</dbReference>
<keyword evidence="6 8" id="KW-1133">Transmembrane helix</keyword>
<evidence type="ECO:0000313" key="9">
    <source>
        <dbReference type="EMBL" id="MXY95237.1"/>
    </source>
</evidence>
<feature type="transmembrane region" description="Helical" evidence="8">
    <location>
        <begin position="154"/>
        <end position="175"/>
    </location>
</feature>
<feature type="transmembrane region" description="Helical" evidence="8">
    <location>
        <begin position="37"/>
        <end position="55"/>
    </location>
</feature>
<dbReference type="PANTHER" id="PTHR33908:SF3">
    <property type="entry name" value="UNDECAPRENYL PHOSPHATE-ALPHA-4-AMINO-4-DEOXY-L-ARABINOSE ARABINOSYL TRANSFERASE"/>
    <property type="match status" value="1"/>
</dbReference>
<feature type="transmembrane region" description="Helical" evidence="8">
    <location>
        <begin position="181"/>
        <end position="199"/>
    </location>
</feature>
<proteinExistence type="predicted"/>
<feature type="transmembrane region" description="Helical" evidence="8">
    <location>
        <begin position="233"/>
        <end position="250"/>
    </location>
</feature>